<name>A0A916P7N0_MYCTX</name>
<keyword evidence="2" id="KW-0732">Signal</keyword>
<evidence type="ECO:0000313" key="3">
    <source>
        <dbReference type="EMBL" id="COX62442.1"/>
    </source>
</evidence>
<feature type="region of interest" description="Disordered" evidence="1">
    <location>
        <begin position="36"/>
        <end position="65"/>
    </location>
</feature>
<dbReference type="AlphaFoldDB" id="A0A916P7N0"/>
<sequence length="65" mass="6973">MRRSPATASRSMNPNWISIRALVLIPPLLAASAVASSSEDCRSGSHTSSQPNNRPANRVKLLDSK</sequence>
<accession>A0A916P7N0</accession>
<evidence type="ECO:0000256" key="1">
    <source>
        <dbReference type="SAM" id="MobiDB-lite"/>
    </source>
</evidence>
<gene>
    <name evidence="3" type="ORF">ERS007739_01528</name>
</gene>
<feature type="signal peptide" evidence="2">
    <location>
        <begin position="1"/>
        <end position="30"/>
    </location>
</feature>
<evidence type="ECO:0000256" key="2">
    <source>
        <dbReference type="SAM" id="SignalP"/>
    </source>
</evidence>
<dbReference type="Proteomes" id="UP000039021">
    <property type="component" value="Unassembled WGS sequence"/>
</dbReference>
<organism evidence="3 4">
    <name type="scientific">Mycobacterium tuberculosis</name>
    <dbReference type="NCBI Taxonomy" id="1773"/>
    <lineage>
        <taxon>Bacteria</taxon>
        <taxon>Bacillati</taxon>
        <taxon>Actinomycetota</taxon>
        <taxon>Actinomycetes</taxon>
        <taxon>Mycobacteriales</taxon>
        <taxon>Mycobacteriaceae</taxon>
        <taxon>Mycobacterium</taxon>
        <taxon>Mycobacterium tuberculosis complex</taxon>
    </lineage>
</organism>
<evidence type="ECO:0000313" key="4">
    <source>
        <dbReference type="Proteomes" id="UP000039021"/>
    </source>
</evidence>
<reference evidence="4" key="1">
    <citation type="submission" date="2015-03" db="EMBL/GenBank/DDBJ databases">
        <authorList>
            <consortium name="Pathogen Informatics"/>
        </authorList>
    </citation>
    <scope>NUCLEOTIDE SEQUENCE [LARGE SCALE GENOMIC DNA]</scope>
    <source>
        <strain evidence="4">N09902308</strain>
    </source>
</reference>
<proteinExistence type="predicted"/>
<evidence type="ECO:0008006" key="5">
    <source>
        <dbReference type="Google" id="ProtNLM"/>
    </source>
</evidence>
<dbReference type="EMBL" id="CSBK01000602">
    <property type="protein sequence ID" value="COX62442.1"/>
    <property type="molecule type" value="Genomic_DNA"/>
</dbReference>
<protein>
    <recommendedName>
        <fullName evidence="5">Secreted protein</fullName>
    </recommendedName>
</protein>
<comment type="caution">
    <text evidence="3">The sequence shown here is derived from an EMBL/GenBank/DDBJ whole genome shotgun (WGS) entry which is preliminary data.</text>
</comment>
<feature type="compositionally biased region" description="Polar residues" evidence="1">
    <location>
        <begin position="44"/>
        <end position="55"/>
    </location>
</feature>
<feature type="chain" id="PRO_5038710703" description="Secreted protein" evidence="2">
    <location>
        <begin position="31"/>
        <end position="65"/>
    </location>
</feature>